<comment type="subunit">
    <text evidence="19">Homotetramer. Interacts with PCTP.</text>
</comment>
<keyword evidence="12" id="KW-0539">Nucleus</keyword>
<comment type="catalytic activity">
    <reaction evidence="17">
        <text>a fatty acyl-CoA + H2O = a fatty acid + CoA + H(+)</text>
        <dbReference type="Rhea" id="RHEA:16781"/>
        <dbReference type="ChEBI" id="CHEBI:15377"/>
        <dbReference type="ChEBI" id="CHEBI:15378"/>
        <dbReference type="ChEBI" id="CHEBI:28868"/>
        <dbReference type="ChEBI" id="CHEBI:57287"/>
        <dbReference type="ChEBI" id="CHEBI:77636"/>
    </reaction>
    <physiologicalReaction direction="left-to-right" evidence="17">
        <dbReference type="Rhea" id="RHEA:16782"/>
    </physiologicalReaction>
</comment>
<dbReference type="Proteomes" id="UP001328107">
    <property type="component" value="Unassembled WGS sequence"/>
</dbReference>
<comment type="catalytic activity">
    <reaction evidence="14">
        <text>decanoyl-CoA + H2O = decanoate + CoA + H(+)</text>
        <dbReference type="Rhea" id="RHEA:40059"/>
        <dbReference type="ChEBI" id="CHEBI:15377"/>
        <dbReference type="ChEBI" id="CHEBI:15378"/>
        <dbReference type="ChEBI" id="CHEBI:27689"/>
        <dbReference type="ChEBI" id="CHEBI:57287"/>
        <dbReference type="ChEBI" id="CHEBI:61430"/>
    </reaction>
    <physiologicalReaction direction="left-to-right" evidence="14">
        <dbReference type="Rhea" id="RHEA:40060"/>
    </physiologicalReaction>
</comment>
<reference evidence="26" key="1">
    <citation type="submission" date="2022-10" db="EMBL/GenBank/DDBJ databases">
        <title>Genome assembly of Pristionchus species.</title>
        <authorList>
            <person name="Yoshida K."/>
            <person name="Sommer R.J."/>
        </authorList>
    </citation>
    <scope>NUCLEOTIDE SEQUENCE [LARGE SCALE GENOMIC DNA]</scope>
    <source>
        <strain evidence="26">RS5460</strain>
    </source>
</reference>
<evidence type="ECO:0000256" key="19">
    <source>
        <dbReference type="ARBA" id="ARBA00064709"/>
    </source>
</evidence>
<feature type="domain" description="Thioesterase" evidence="24">
    <location>
        <begin position="84"/>
        <end position="156"/>
    </location>
</feature>
<dbReference type="GO" id="GO:0005829">
    <property type="term" value="C:cytosol"/>
    <property type="evidence" value="ECO:0007669"/>
    <property type="project" value="UniProtKB-SubCell"/>
</dbReference>
<sequence>LHTKAFPAHAKMAARVAALRLAAAASRPSDAVNPEHYRRMIRFFEMDSQDRNVTGIVRSARLTNVEQNRLSAEFVVTPCKIHHFGTLPGGCSATMVDCLTCAALIVATGRPAVSVNLNMSYMNPALLGTVVRIDAEVIKAGHSLAYTKAELIRVEDGAQIASAKHTLAFNKRV</sequence>
<keyword evidence="8" id="KW-0007">Acetylation</keyword>
<evidence type="ECO:0000256" key="15">
    <source>
        <dbReference type="ARBA" id="ARBA00048074"/>
    </source>
</evidence>
<evidence type="ECO:0000313" key="25">
    <source>
        <dbReference type="EMBL" id="GMR35807.1"/>
    </source>
</evidence>
<dbReference type="AlphaFoldDB" id="A0AAN5CAH3"/>
<evidence type="ECO:0000313" key="26">
    <source>
        <dbReference type="Proteomes" id="UP001328107"/>
    </source>
</evidence>
<evidence type="ECO:0000256" key="16">
    <source>
        <dbReference type="ARBA" id="ARBA00050199"/>
    </source>
</evidence>
<dbReference type="EMBL" id="BTRK01000002">
    <property type="protein sequence ID" value="GMR35807.1"/>
    <property type="molecule type" value="Genomic_DNA"/>
</dbReference>
<dbReference type="Gene3D" id="3.10.129.10">
    <property type="entry name" value="Hotdog Thioesterase"/>
    <property type="match status" value="1"/>
</dbReference>
<evidence type="ECO:0000256" key="11">
    <source>
        <dbReference type="ARBA" id="ARBA00023212"/>
    </source>
</evidence>
<comment type="caution">
    <text evidence="25">The sequence shown here is derived from an EMBL/GenBank/DDBJ whole genome shotgun (WGS) entry which is preliminary data.</text>
</comment>
<feature type="non-terminal residue" evidence="25">
    <location>
        <position position="1"/>
    </location>
</feature>
<evidence type="ECO:0000256" key="13">
    <source>
        <dbReference type="ARBA" id="ARBA00047588"/>
    </source>
</evidence>
<dbReference type="InterPro" id="IPR003736">
    <property type="entry name" value="PAAI_dom"/>
</dbReference>
<evidence type="ECO:0000256" key="1">
    <source>
        <dbReference type="ARBA" id="ARBA00004123"/>
    </source>
</evidence>
<dbReference type="GO" id="GO:0006629">
    <property type="term" value="P:lipid metabolic process"/>
    <property type="evidence" value="ECO:0007669"/>
    <property type="project" value="UniProtKB-KW"/>
</dbReference>
<dbReference type="InterPro" id="IPR029069">
    <property type="entry name" value="HotDog_dom_sf"/>
</dbReference>
<evidence type="ECO:0000259" key="24">
    <source>
        <dbReference type="Pfam" id="PF03061"/>
    </source>
</evidence>
<keyword evidence="10" id="KW-0496">Mitochondrion</keyword>
<evidence type="ECO:0000256" key="21">
    <source>
        <dbReference type="ARBA" id="ARBA00075657"/>
    </source>
</evidence>
<comment type="similarity">
    <text evidence="5">Belongs to the thioesterase PaaI family.</text>
</comment>
<dbReference type="GO" id="GO:0005634">
    <property type="term" value="C:nucleus"/>
    <property type="evidence" value="ECO:0007669"/>
    <property type="project" value="UniProtKB-SubCell"/>
</dbReference>
<dbReference type="InterPro" id="IPR006683">
    <property type="entry name" value="Thioestr_dom"/>
</dbReference>
<evidence type="ECO:0000256" key="9">
    <source>
        <dbReference type="ARBA" id="ARBA00023098"/>
    </source>
</evidence>
<evidence type="ECO:0000256" key="18">
    <source>
        <dbReference type="ARBA" id="ARBA00058205"/>
    </source>
</evidence>
<dbReference type="GO" id="GO:0005739">
    <property type="term" value="C:mitochondrion"/>
    <property type="evidence" value="ECO:0007669"/>
    <property type="project" value="UniProtKB-SubCell"/>
</dbReference>
<evidence type="ECO:0000256" key="10">
    <source>
        <dbReference type="ARBA" id="ARBA00023128"/>
    </source>
</evidence>
<comment type="subcellular location">
    <subcellularLocation>
        <location evidence="3">Cytoplasm</location>
        <location evidence="3">Cytoskeleton</location>
        <location evidence="3">Spindle</location>
    </subcellularLocation>
    <subcellularLocation>
        <location evidence="4">Cytoplasm</location>
        <location evidence="4">Cytosol</location>
    </subcellularLocation>
    <subcellularLocation>
        <location evidence="2">Mitochondrion</location>
    </subcellularLocation>
    <subcellularLocation>
        <location evidence="1">Nucleus</location>
    </subcellularLocation>
</comment>
<keyword evidence="11" id="KW-0206">Cytoskeleton</keyword>
<comment type="catalytic activity">
    <reaction evidence="15">
        <text>dodecanoyl-CoA + H2O = dodecanoate + CoA + H(+)</text>
        <dbReference type="Rhea" id="RHEA:30135"/>
        <dbReference type="ChEBI" id="CHEBI:15377"/>
        <dbReference type="ChEBI" id="CHEBI:15378"/>
        <dbReference type="ChEBI" id="CHEBI:18262"/>
        <dbReference type="ChEBI" id="CHEBI:57287"/>
        <dbReference type="ChEBI" id="CHEBI:57375"/>
    </reaction>
    <physiologicalReaction direction="left-to-right" evidence="15">
        <dbReference type="Rhea" id="RHEA:30136"/>
    </physiologicalReaction>
</comment>
<evidence type="ECO:0000256" key="8">
    <source>
        <dbReference type="ARBA" id="ARBA00022990"/>
    </source>
</evidence>
<dbReference type="PANTHER" id="PTHR21660:SF1">
    <property type="entry name" value="ACYL-COENZYME A THIOESTERASE 13"/>
    <property type="match status" value="1"/>
</dbReference>
<dbReference type="NCBIfam" id="TIGR00369">
    <property type="entry name" value="unchar_dom_1"/>
    <property type="match status" value="1"/>
</dbReference>
<evidence type="ECO:0000256" key="23">
    <source>
        <dbReference type="ARBA" id="ARBA00083956"/>
    </source>
</evidence>
<dbReference type="GO" id="GO:0005819">
    <property type="term" value="C:spindle"/>
    <property type="evidence" value="ECO:0007669"/>
    <property type="project" value="UniProtKB-SubCell"/>
</dbReference>
<comment type="catalytic activity">
    <reaction evidence="13">
        <text>octanoyl-CoA + H2O = octanoate + CoA + H(+)</text>
        <dbReference type="Rhea" id="RHEA:30143"/>
        <dbReference type="ChEBI" id="CHEBI:15377"/>
        <dbReference type="ChEBI" id="CHEBI:15378"/>
        <dbReference type="ChEBI" id="CHEBI:25646"/>
        <dbReference type="ChEBI" id="CHEBI:57287"/>
        <dbReference type="ChEBI" id="CHEBI:57386"/>
    </reaction>
    <physiologicalReaction direction="left-to-right" evidence="13">
        <dbReference type="Rhea" id="RHEA:30144"/>
    </physiologicalReaction>
</comment>
<evidence type="ECO:0000256" key="20">
    <source>
        <dbReference type="ARBA" id="ARBA00067273"/>
    </source>
</evidence>
<organism evidence="25 26">
    <name type="scientific">Pristionchus mayeri</name>
    <dbReference type="NCBI Taxonomy" id="1317129"/>
    <lineage>
        <taxon>Eukaryota</taxon>
        <taxon>Metazoa</taxon>
        <taxon>Ecdysozoa</taxon>
        <taxon>Nematoda</taxon>
        <taxon>Chromadorea</taxon>
        <taxon>Rhabditida</taxon>
        <taxon>Rhabditina</taxon>
        <taxon>Diplogasteromorpha</taxon>
        <taxon>Diplogasteroidea</taxon>
        <taxon>Neodiplogasteridae</taxon>
        <taxon>Pristionchus</taxon>
    </lineage>
</organism>
<evidence type="ECO:0000256" key="3">
    <source>
        <dbReference type="ARBA" id="ARBA00004186"/>
    </source>
</evidence>
<comment type="function">
    <text evidence="18">Catalyzes the hydrolysis of acyl-CoAs into free fatty acids and coenzyme A (CoASH), regulating their respective intracellular levels. Has acyl-CoA thioesterase activity towards medium (C12) and long-chain (C18) fatty acyl-CoA substrates. Can also hydrolyze 3-hydroxyphenylacetyl-CoA and 3,4-dihydroxyphenylacetyl-CoA (in vitro). May play a role in controlling adaptive thermogenesis.</text>
</comment>
<keyword evidence="7" id="KW-0378">Hydrolase</keyword>
<evidence type="ECO:0000256" key="12">
    <source>
        <dbReference type="ARBA" id="ARBA00023242"/>
    </source>
</evidence>
<comment type="catalytic activity">
    <reaction evidence="16">
        <text>hexanoyl-CoA + H2O = hexanoate + CoA + H(+)</text>
        <dbReference type="Rhea" id="RHEA:40115"/>
        <dbReference type="ChEBI" id="CHEBI:15377"/>
        <dbReference type="ChEBI" id="CHEBI:15378"/>
        <dbReference type="ChEBI" id="CHEBI:17120"/>
        <dbReference type="ChEBI" id="CHEBI:57287"/>
        <dbReference type="ChEBI" id="CHEBI:62620"/>
    </reaction>
    <physiologicalReaction direction="left-to-right" evidence="16">
        <dbReference type="Rhea" id="RHEA:40116"/>
    </physiologicalReaction>
</comment>
<feature type="non-terminal residue" evidence="25">
    <location>
        <position position="173"/>
    </location>
</feature>
<evidence type="ECO:0000256" key="22">
    <source>
        <dbReference type="ARBA" id="ARBA00081533"/>
    </source>
</evidence>
<dbReference type="GO" id="GO:0047617">
    <property type="term" value="F:fatty acyl-CoA hydrolase activity"/>
    <property type="evidence" value="ECO:0007669"/>
    <property type="project" value="InterPro"/>
</dbReference>
<dbReference type="PANTHER" id="PTHR21660">
    <property type="entry name" value="THIOESTERASE SUPERFAMILY MEMBER-RELATED"/>
    <property type="match status" value="1"/>
</dbReference>
<evidence type="ECO:0000256" key="4">
    <source>
        <dbReference type="ARBA" id="ARBA00004514"/>
    </source>
</evidence>
<protein>
    <recommendedName>
        <fullName evidence="20">Acyl-coenzyme A thioesterase 13</fullName>
    </recommendedName>
    <alternativeName>
        <fullName evidence="22">Hotdog-fold thioesterase superfamily member 2</fullName>
    </alternativeName>
    <alternativeName>
        <fullName evidence="21">Palmitoyl-CoA hydrolase</fullName>
    </alternativeName>
    <alternativeName>
        <fullName evidence="23">Thioesterase superfamily member 2</fullName>
    </alternativeName>
</protein>
<keyword evidence="6" id="KW-0963">Cytoplasm</keyword>
<evidence type="ECO:0000256" key="5">
    <source>
        <dbReference type="ARBA" id="ARBA00008324"/>
    </source>
</evidence>
<evidence type="ECO:0000256" key="7">
    <source>
        <dbReference type="ARBA" id="ARBA00022801"/>
    </source>
</evidence>
<dbReference type="SUPFAM" id="SSF54637">
    <property type="entry name" value="Thioesterase/thiol ester dehydrase-isomerase"/>
    <property type="match status" value="1"/>
</dbReference>
<evidence type="ECO:0000256" key="14">
    <source>
        <dbReference type="ARBA" id="ARBA00047969"/>
    </source>
</evidence>
<keyword evidence="9" id="KW-0443">Lipid metabolism</keyword>
<name>A0AAN5CAH3_9BILA</name>
<dbReference type="InterPro" id="IPR039298">
    <property type="entry name" value="ACOT13"/>
</dbReference>
<dbReference type="CDD" id="cd03443">
    <property type="entry name" value="PaaI_thioesterase"/>
    <property type="match status" value="1"/>
</dbReference>
<evidence type="ECO:0000256" key="2">
    <source>
        <dbReference type="ARBA" id="ARBA00004173"/>
    </source>
</evidence>
<gene>
    <name evidence="25" type="ORF">PMAYCL1PPCAC_06003</name>
</gene>
<accession>A0AAN5CAH3</accession>
<keyword evidence="26" id="KW-1185">Reference proteome</keyword>
<evidence type="ECO:0000256" key="17">
    <source>
        <dbReference type="ARBA" id="ARBA00052976"/>
    </source>
</evidence>
<evidence type="ECO:0000256" key="6">
    <source>
        <dbReference type="ARBA" id="ARBA00022490"/>
    </source>
</evidence>
<dbReference type="FunFam" id="3.10.129.10:FF:000021">
    <property type="entry name" value="Acyl-coenzyme A thioesterase 13"/>
    <property type="match status" value="1"/>
</dbReference>
<proteinExistence type="inferred from homology"/>
<dbReference type="Pfam" id="PF03061">
    <property type="entry name" value="4HBT"/>
    <property type="match status" value="1"/>
</dbReference>